<dbReference type="GO" id="GO:0042586">
    <property type="term" value="F:peptide deformylase activity"/>
    <property type="evidence" value="ECO:0007669"/>
    <property type="project" value="UniProtKB-EC"/>
</dbReference>
<comment type="catalytic activity">
    <reaction evidence="6">
        <text>N-terminal N-formyl-L-methionyl-[peptide] + H2O = N-terminal L-methionyl-[peptide] + formate</text>
        <dbReference type="Rhea" id="RHEA:24420"/>
        <dbReference type="Rhea" id="RHEA-COMP:10639"/>
        <dbReference type="Rhea" id="RHEA-COMP:10640"/>
        <dbReference type="ChEBI" id="CHEBI:15377"/>
        <dbReference type="ChEBI" id="CHEBI:15740"/>
        <dbReference type="ChEBI" id="CHEBI:49298"/>
        <dbReference type="ChEBI" id="CHEBI:64731"/>
        <dbReference type="EC" id="3.5.1.88"/>
    </reaction>
</comment>
<gene>
    <name evidence="6 7" type="primary">def</name>
    <name evidence="7" type="ORF">HKD19_06660</name>
</gene>
<feature type="binding site" evidence="6">
    <location>
        <position position="173"/>
    </location>
    <ligand>
        <name>Fe cation</name>
        <dbReference type="ChEBI" id="CHEBI:24875"/>
    </ligand>
</feature>
<dbReference type="PANTHER" id="PTHR10458:SF20">
    <property type="entry name" value="PEPTIDE DEFORMYLASE 1"/>
    <property type="match status" value="1"/>
</dbReference>
<evidence type="ECO:0000256" key="1">
    <source>
        <dbReference type="ARBA" id="ARBA00010759"/>
    </source>
</evidence>
<dbReference type="InterPro" id="IPR023635">
    <property type="entry name" value="Peptide_deformylase"/>
</dbReference>
<evidence type="ECO:0000256" key="2">
    <source>
        <dbReference type="ARBA" id="ARBA00022723"/>
    </source>
</evidence>
<name>A0ABR9YUK9_9PROT</name>
<dbReference type="CDD" id="cd00487">
    <property type="entry name" value="Pep_deformylase"/>
    <property type="match status" value="1"/>
</dbReference>
<accession>A0ABR9YUK9</accession>
<dbReference type="PIRSF" id="PIRSF004749">
    <property type="entry name" value="Pep_def"/>
    <property type="match status" value="1"/>
</dbReference>
<organism evidence="7 8">
    <name type="scientific">Gluconobacter cadivus</name>
    <dbReference type="NCBI Taxonomy" id="2728101"/>
    <lineage>
        <taxon>Bacteria</taxon>
        <taxon>Pseudomonadati</taxon>
        <taxon>Pseudomonadota</taxon>
        <taxon>Alphaproteobacteria</taxon>
        <taxon>Acetobacterales</taxon>
        <taxon>Acetobacteraceae</taxon>
        <taxon>Gluconobacter</taxon>
    </lineage>
</organism>
<comment type="cofactor">
    <cofactor evidence="6">
        <name>Fe(2+)</name>
        <dbReference type="ChEBI" id="CHEBI:29033"/>
    </cofactor>
    <text evidence="6">Binds 1 Fe(2+) ion.</text>
</comment>
<dbReference type="PRINTS" id="PR01576">
    <property type="entry name" value="PDEFORMYLASE"/>
</dbReference>
<evidence type="ECO:0000256" key="5">
    <source>
        <dbReference type="ARBA" id="ARBA00023004"/>
    </source>
</evidence>
<comment type="similarity">
    <text evidence="1 6">Belongs to the polypeptide deformylase family.</text>
</comment>
<sequence length="197" mass="21662">MDSSQSALCGVHVRSIRCNACLKKEDFMALLKIARMGNPVLHQVARAVSDPKAPEIQSLIADMMETMADARGAGLAAPQVHQPLRMFVYHVPASRVATPEEALLPRVLINPEITPLGEEMMTCTEGCLSIPGLRADVPRYAAVRYAGLDQDGVLVEGEATGFHANVLQHENDHLNGILYPQRIIDFDRFGYVEETLR</sequence>
<dbReference type="Proteomes" id="UP000662701">
    <property type="component" value="Unassembled WGS sequence"/>
</dbReference>
<dbReference type="HAMAP" id="MF_00163">
    <property type="entry name" value="Pep_deformylase"/>
    <property type="match status" value="1"/>
</dbReference>
<dbReference type="Gene3D" id="3.90.45.10">
    <property type="entry name" value="Peptide deformylase"/>
    <property type="match status" value="1"/>
</dbReference>
<feature type="binding site" evidence="6">
    <location>
        <position position="169"/>
    </location>
    <ligand>
        <name>Fe cation</name>
        <dbReference type="ChEBI" id="CHEBI:24875"/>
    </ligand>
</feature>
<evidence type="ECO:0000256" key="3">
    <source>
        <dbReference type="ARBA" id="ARBA00022801"/>
    </source>
</evidence>
<dbReference type="SUPFAM" id="SSF56420">
    <property type="entry name" value="Peptide deformylase"/>
    <property type="match status" value="1"/>
</dbReference>
<dbReference type="EMBL" id="JABCQH010000004">
    <property type="protein sequence ID" value="MBF0888226.1"/>
    <property type="molecule type" value="Genomic_DNA"/>
</dbReference>
<dbReference type="InterPro" id="IPR036821">
    <property type="entry name" value="Peptide_deformylase_sf"/>
</dbReference>
<keyword evidence="4 6" id="KW-0648">Protein biosynthesis</keyword>
<evidence type="ECO:0000313" key="7">
    <source>
        <dbReference type="EMBL" id="MBF0888226.1"/>
    </source>
</evidence>
<reference evidence="8" key="1">
    <citation type="submission" date="2020-04" db="EMBL/GenBank/DDBJ databases">
        <title>Description of novel Gluconacetobacter.</title>
        <authorList>
            <person name="Sombolestani A."/>
        </authorList>
    </citation>
    <scope>NUCLEOTIDE SEQUENCE [LARGE SCALE GENOMIC DNA]</scope>
    <source>
        <strain evidence="8">LMG 1745</strain>
    </source>
</reference>
<evidence type="ECO:0000256" key="6">
    <source>
        <dbReference type="HAMAP-Rule" id="MF_00163"/>
    </source>
</evidence>
<dbReference type="Pfam" id="PF01327">
    <property type="entry name" value="Pep_deformylase"/>
    <property type="match status" value="1"/>
</dbReference>
<keyword evidence="8" id="KW-1185">Reference proteome</keyword>
<dbReference type="EC" id="3.5.1.88" evidence="6"/>
<reference evidence="7 8" key="2">
    <citation type="submission" date="2020-11" db="EMBL/GenBank/DDBJ databases">
        <title>Description of novel Gluconobacter species.</title>
        <authorList>
            <person name="Cleenwerck I."/>
            <person name="Cnockaert M."/>
            <person name="Borremans W."/>
            <person name="Wieme A.D."/>
            <person name="De Vuyst L."/>
            <person name="Vandamme P."/>
        </authorList>
    </citation>
    <scope>NUCLEOTIDE SEQUENCE [LARGE SCALE GENOMIC DNA]</scope>
    <source>
        <strain evidence="7 8">LMG 1745</strain>
    </source>
</reference>
<keyword evidence="5 6" id="KW-0408">Iron</keyword>
<comment type="caution">
    <text evidence="7">The sequence shown here is derived from an EMBL/GenBank/DDBJ whole genome shotgun (WGS) entry which is preliminary data.</text>
</comment>
<protein>
    <recommendedName>
        <fullName evidence="6">Peptide deformylase</fullName>
        <shortName evidence="6">PDF</shortName>
        <ecNumber evidence="6">3.5.1.88</ecNumber>
    </recommendedName>
    <alternativeName>
        <fullName evidence="6">Polypeptide deformylase</fullName>
    </alternativeName>
</protein>
<dbReference type="NCBIfam" id="TIGR00079">
    <property type="entry name" value="pept_deformyl"/>
    <property type="match status" value="1"/>
</dbReference>
<evidence type="ECO:0000313" key="8">
    <source>
        <dbReference type="Proteomes" id="UP000662701"/>
    </source>
</evidence>
<feature type="active site" evidence="6">
    <location>
        <position position="170"/>
    </location>
</feature>
<comment type="function">
    <text evidence="6">Removes the formyl group from the N-terminal Met of newly synthesized proteins. Requires at least a dipeptide for an efficient rate of reaction. N-terminal L-methionine is a prerequisite for activity but the enzyme has broad specificity at other positions.</text>
</comment>
<proteinExistence type="inferred from homology"/>
<feature type="binding site" evidence="6">
    <location>
        <position position="127"/>
    </location>
    <ligand>
        <name>Fe cation</name>
        <dbReference type="ChEBI" id="CHEBI:24875"/>
    </ligand>
</feature>
<keyword evidence="3 6" id="KW-0378">Hydrolase</keyword>
<keyword evidence="2 6" id="KW-0479">Metal-binding</keyword>
<evidence type="ECO:0000256" key="4">
    <source>
        <dbReference type="ARBA" id="ARBA00022917"/>
    </source>
</evidence>
<dbReference type="PANTHER" id="PTHR10458">
    <property type="entry name" value="PEPTIDE DEFORMYLASE"/>
    <property type="match status" value="1"/>
</dbReference>
<dbReference type="NCBIfam" id="NF001159">
    <property type="entry name" value="PRK00150.1-3"/>
    <property type="match status" value="1"/>
</dbReference>